<keyword evidence="3" id="KW-0804">Transcription</keyword>
<dbReference type="Gramene" id="evm.model.03.736">
    <property type="protein sequence ID" value="cds.evm.model.03.736"/>
    <property type="gene ID" value="evm.TU.03.736"/>
</dbReference>
<evidence type="ECO:0000256" key="1">
    <source>
        <dbReference type="ARBA" id="ARBA00004123"/>
    </source>
</evidence>
<dbReference type="Pfam" id="PF13921">
    <property type="entry name" value="Myb_DNA-bind_6"/>
    <property type="match status" value="1"/>
</dbReference>
<feature type="domain" description="HTH myb-type" evidence="8">
    <location>
        <begin position="236"/>
        <end position="286"/>
    </location>
</feature>
<comment type="subcellular location">
    <subcellularLocation>
        <location evidence="1">Nucleus</location>
    </subcellularLocation>
</comment>
<dbReference type="SMART" id="SM00717">
    <property type="entry name" value="SANT"/>
    <property type="match status" value="2"/>
</dbReference>
<keyword evidence="3" id="KW-0805">Transcription regulation</keyword>
<dbReference type="PANTHER" id="PTHR45614:SF285">
    <property type="entry name" value="TRANSCRIPTION FACTOR MYB98"/>
    <property type="match status" value="1"/>
</dbReference>
<dbReference type="FunFam" id="1.10.10.60:FF:000381">
    <property type="entry name" value="Transcription factor MYB119"/>
    <property type="match status" value="1"/>
</dbReference>
<keyword evidence="2" id="KW-0677">Repeat</keyword>
<reference evidence="9" key="2">
    <citation type="submission" date="2021-03" db="UniProtKB">
        <authorList>
            <consortium name="EnsemblPlants"/>
        </authorList>
    </citation>
    <scope>IDENTIFICATION</scope>
</reference>
<dbReference type="EMBL" id="UZAU01000266">
    <property type="status" value="NOT_ANNOTATED_CDS"/>
    <property type="molecule type" value="Genomic_DNA"/>
</dbReference>
<dbReference type="Gene3D" id="1.10.10.60">
    <property type="entry name" value="Homeodomain-like"/>
    <property type="match status" value="2"/>
</dbReference>
<dbReference type="PROSITE" id="PS51294">
    <property type="entry name" value="HTH_MYB"/>
    <property type="match status" value="2"/>
</dbReference>
<evidence type="ECO:0000259" key="8">
    <source>
        <dbReference type="PROSITE" id="PS51294"/>
    </source>
</evidence>
<feature type="domain" description="HTH myb-type" evidence="8">
    <location>
        <begin position="184"/>
        <end position="235"/>
    </location>
</feature>
<name>A0A803PA72_CANSA</name>
<dbReference type="GO" id="GO:0005634">
    <property type="term" value="C:nucleus"/>
    <property type="evidence" value="ECO:0007669"/>
    <property type="project" value="UniProtKB-SubCell"/>
</dbReference>
<evidence type="ECO:0000256" key="2">
    <source>
        <dbReference type="ARBA" id="ARBA00022737"/>
    </source>
</evidence>
<sequence length="406" mass="46426">MKPYSKDNNLELPIPKGTTTYLQDFHVHDHGHQFPLNGSSSNPNFGSQAPIFDQPNFEDYTTTAYGSCENNVGILYDQYYNCSYNKPFTDTTFQSNNGGEYLNIFPSRSNPTEMFGSNWTINLSSSVVPNQVSTITADQNGYYKNQVTMHNKNKSTNYSTTTSCSLMKRMTYFNGRRKIINNPVKGQWTVEEDRILIGLVEEHGVRKWSYIAQMLPGRIGKQCRERWHNHLRPDIKKDTWSEEEDKILIEAHAEIGNKWAEIAKRLAGRTENSIKNHWNATKRRQHSKRKCRNSKNPRGSNSTLLQDYIKSLNLTTSSSSSTTTTFTKQYQRKTTPNLTNDNINIESFIDEMMPFVVHDEDKKSVPGSDRVELSVEDNNVCSVREGGNVIGVVKNEMDLVEMISKV</sequence>
<evidence type="ECO:0000256" key="6">
    <source>
        <dbReference type="SAM" id="MobiDB-lite"/>
    </source>
</evidence>
<keyword evidence="4" id="KW-0238">DNA-binding</keyword>
<dbReference type="InterPro" id="IPR017930">
    <property type="entry name" value="Myb_dom"/>
</dbReference>
<dbReference type="CDD" id="cd00167">
    <property type="entry name" value="SANT"/>
    <property type="match status" value="2"/>
</dbReference>
<reference evidence="9" key="1">
    <citation type="submission" date="2018-11" db="EMBL/GenBank/DDBJ databases">
        <authorList>
            <person name="Grassa J C."/>
        </authorList>
    </citation>
    <scope>NUCLEOTIDE SEQUENCE [LARGE SCALE GENOMIC DNA]</scope>
</reference>
<evidence type="ECO:0000313" key="9">
    <source>
        <dbReference type="EnsemblPlants" id="cds.evm.model.03.736"/>
    </source>
</evidence>
<dbReference type="AlphaFoldDB" id="A0A803PA72"/>
<dbReference type="InterPro" id="IPR050560">
    <property type="entry name" value="MYB_TF"/>
</dbReference>
<dbReference type="GO" id="GO:0000981">
    <property type="term" value="F:DNA-binding transcription factor activity, RNA polymerase II-specific"/>
    <property type="evidence" value="ECO:0007669"/>
    <property type="project" value="TreeGrafter"/>
</dbReference>
<feature type="domain" description="Myb-like" evidence="7">
    <location>
        <begin position="185"/>
        <end position="231"/>
    </location>
</feature>
<dbReference type="Proteomes" id="UP000596661">
    <property type="component" value="Chromosome 3"/>
</dbReference>
<feature type="region of interest" description="Disordered" evidence="6">
    <location>
        <begin position="274"/>
        <end position="302"/>
    </location>
</feature>
<dbReference type="PROSITE" id="PS50090">
    <property type="entry name" value="MYB_LIKE"/>
    <property type="match status" value="2"/>
</dbReference>
<evidence type="ECO:0000256" key="5">
    <source>
        <dbReference type="ARBA" id="ARBA00023242"/>
    </source>
</evidence>
<evidence type="ECO:0000256" key="4">
    <source>
        <dbReference type="ARBA" id="ARBA00023125"/>
    </source>
</evidence>
<evidence type="ECO:0000313" key="10">
    <source>
        <dbReference type="Proteomes" id="UP000596661"/>
    </source>
</evidence>
<dbReference type="InterPro" id="IPR001005">
    <property type="entry name" value="SANT/Myb"/>
</dbReference>
<feature type="domain" description="Myb-like" evidence="7">
    <location>
        <begin position="232"/>
        <end position="282"/>
    </location>
</feature>
<proteinExistence type="predicted"/>
<evidence type="ECO:0000256" key="3">
    <source>
        <dbReference type="ARBA" id="ARBA00023015"/>
    </source>
</evidence>
<feature type="compositionally biased region" description="Basic residues" evidence="6">
    <location>
        <begin position="280"/>
        <end position="295"/>
    </location>
</feature>
<evidence type="ECO:0000259" key="7">
    <source>
        <dbReference type="PROSITE" id="PS50090"/>
    </source>
</evidence>
<dbReference type="SUPFAM" id="SSF46689">
    <property type="entry name" value="Homeodomain-like"/>
    <property type="match status" value="1"/>
</dbReference>
<protein>
    <submittedName>
        <fullName evidence="9">Uncharacterized protein</fullName>
    </submittedName>
</protein>
<accession>A0A803PA72</accession>
<dbReference type="PANTHER" id="PTHR45614">
    <property type="entry name" value="MYB PROTEIN-RELATED"/>
    <property type="match status" value="1"/>
</dbReference>
<dbReference type="EnsemblPlants" id="evm.model.03.736">
    <property type="protein sequence ID" value="cds.evm.model.03.736"/>
    <property type="gene ID" value="evm.TU.03.736"/>
</dbReference>
<organism evidence="9 10">
    <name type="scientific">Cannabis sativa</name>
    <name type="common">Hemp</name>
    <name type="synonym">Marijuana</name>
    <dbReference type="NCBI Taxonomy" id="3483"/>
    <lineage>
        <taxon>Eukaryota</taxon>
        <taxon>Viridiplantae</taxon>
        <taxon>Streptophyta</taxon>
        <taxon>Embryophyta</taxon>
        <taxon>Tracheophyta</taxon>
        <taxon>Spermatophyta</taxon>
        <taxon>Magnoliopsida</taxon>
        <taxon>eudicotyledons</taxon>
        <taxon>Gunneridae</taxon>
        <taxon>Pentapetalae</taxon>
        <taxon>rosids</taxon>
        <taxon>fabids</taxon>
        <taxon>Rosales</taxon>
        <taxon>Cannabaceae</taxon>
        <taxon>Cannabis</taxon>
    </lineage>
</organism>
<keyword evidence="5" id="KW-0539">Nucleus</keyword>
<dbReference type="FunFam" id="1.10.10.60:FF:000010">
    <property type="entry name" value="Transcriptional activator Myb isoform A"/>
    <property type="match status" value="1"/>
</dbReference>
<dbReference type="InterPro" id="IPR009057">
    <property type="entry name" value="Homeodomain-like_sf"/>
</dbReference>
<dbReference type="GO" id="GO:0000978">
    <property type="term" value="F:RNA polymerase II cis-regulatory region sequence-specific DNA binding"/>
    <property type="evidence" value="ECO:0007669"/>
    <property type="project" value="TreeGrafter"/>
</dbReference>
<keyword evidence="10" id="KW-1185">Reference proteome</keyword>